<dbReference type="PANTHER" id="PTHR24299">
    <property type="entry name" value="CYTOCHROME P450 FAMILY 1"/>
    <property type="match status" value="1"/>
</dbReference>
<dbReference type="Proteomes" id="UP000288805">
    <property type="component" value="Unassembled WGS sequence"/>
</dbReference>
<dbReference type="InterPro" id="IPR036396">
    <property type="entry name" value="Cyt_P450_sf"/>
</dbReference>
<dbReference type="GO" id="GO:0004497">
    <property type="term" value="F:monooxygenase activity"/>
    <property type="evidence" value="ECO:0007669"/>
    <property type="project" value="InterPro"/>
</dbReference>
<accession>A0A438IWI1</accession>
<dbReference type="GO" id="GO:0005506">
    <property type="term" value="F:iron ion binding"/>
    <property type="evidence" value="ECO:0007669"/>
    <property type="project" value="InterPro"/>
</dbReference>
<name>A0A438IWI1_VITVI</name>
<dbReference type="GO" id="GO:0016705">
    <property type="term" value="F:oxidoreductase activity, acting on paired donors, with incorporation or reduction of molecular oxygen"/>
    <property type="evidence" value="ECO:0007669"/>
    <property type="project" value="InterPro"/>
</dbReference>
<organism evidence="1 2">
    <name type="scientific">Vitis vinifera</name>
    <name type="common">Grape</name>
    <dbReference type="NCBI Taxonomy" id="29760"/>
    <lineage>
        <taxon>Eukaryota</taxon>
        <taxon>Viridiplantae</taxon>
        <taxon>Streptophyta</taxon>
        <taxon>Embryophyta</taxon>
        <taxon>Tracheophyta</taxon>
        <taxon>Spermatophyta</taxon>
        <taxon>Magnoliopsida</taxon>
        <taxon>eudicotyledons</taxon>
        <taxon>Gunneridae</taxon>
        <taxon>Pentapetalae</taxon>
        <taxon>rosids</taxon>
        <taxon>Vitales</taxon>
        <taxon>Vitaceae</taxon>
        <taxon>Viteae</taxon>
        <taxon>Vitis</taxon>
    </lineage>
</organism>
<reference evidence="1 2" key="1">
    <citation type="journal article" date="2018" name="PLoS Genet.">
        <title>Population sequencing reveals clonal diversity and ancestral inbreeding in the grapevine cultivar Chardonnay.</title>
        <authorList>
            <person name="Roach M.J."/>
            <person name="Johnson D.L."/>
            <person name="Bohlmann J."/>
            <person name="van Vuuren H.J."/>
            <person name="Jones S.J."/>
            <person name="Pretorius I.S."/>
            <person name="Schmidt S.A."/>
            <person name="Borneman A.R."/>
        </authorList>
    </citation>
    <scope>NUCLEOTIDE SEQUENCE [LARGE SCALE GENOMIC DNA]</scope>
    <source>
        <strain evidence="2">cv. Chardonnay</strain>
        <tissue evidence="1">Leaf</tissue>
    </source>
</reference>
<dbReference type="GO" id="GO:0020037">
    <property type="term" value="F:heme binding"/>
    <property type="evidence" value="ECO:0007669"/>
    <property type="project" value="InterPro"/>
</dbReference>
<evidence type="ECO:0000313" key="2">
    <source>
        <dbReference type="Proteomes" id="UP000288805"/>
    </source>
</evidence>
<dbReference type="AlphaFoldDB" id="A0A438IWI1"/>
<dbReference type="EMBL" id="QGNW01000078">
    <property type="protein sequence ID" value="RVX01100.1"/>
    <property type="molecule type" value="Genomic_DNA"/>
</dbReference>
<dbReference type="SUPFAM" id="SSF48264">
    <property type="entry name" value="Cytochrome P450"/>
    <property type="match status" value="1"/>
</dbReference>
<dbReference type="PANTHER" id="PTHR24299:SF59">
    <property type="entry name" value="CYTOCHROME P450 SUPERFAMILY PROTEIN"/>
    <property type="match status" value="1"/>
</dbReference>
<dbReference type="Gene3D" id="1.10.630.10">
    <property type="entry name" value="Cytochrome P450"/>
    <property type="match status" value="1"/>
</dbReference>
<comment type="caution">
    <text evidence="1">The sequence shown here is derived from an EMBL/GenBank/DDBJ whole genome shotgun (WGS) entry which is preliminary data.</text>
</comment>
<protein>
    <submittedName>
        <fullName evidence="1">Ferruginol synthase</fullName>
    </submittedName>
</protein>
<evidence type="ECO:0000313" key="1">
    <source>
        <dbReference type="EMBL" id="RVX01100.1"/>
    </source>
</evidence>
<proteinExistence type="predicted"/>
<sequence length="175" mass="19206">MGYANFEGVMRISHNTLWNAKFSHNLEQLASKGHIFLISAPNRARSVQLARNPVQSASLQAPAPFQSSATSSNLGKNPINLYKSLQDLWPCNVSQLGVFPTIVVSSPETAKEVLHRNDQAFSGRAVLGAVKAHNHHESSVIWSPTSAYWRKIRKICPGKCFRCSGLKPAKALGEK</sequence>
<gene>
    <name evidence="1" type="primary">CYP76AH1_1</name>
    <name evidence="1" type="ORF">CK203_022751</name>
</gene>